<dbReference type="InterPro" id="IPR009057">
    <property type="entry name" value="Homeodomain-like_sf"/>
</dbReference>
<evidence type="ECO:0000256" key="1">
    <source>
        <dbReference type="ARBA" id="ARBA00023015"/>
    </source>
</evidence>
<protein>
    <submittedName>
        <fullName evidence="6">Helix-turn-helix domain-containing protein</fullName>
    </submittedName>
</protein>
<evidence type="ECO:0000313" key="6">
    <source>
        <dbReference type="EMBL" id="SIR14298.1"/>
    </source>
</evidence>
<keyword evidence="4" id="KW-0472">Membrane</keyword>
<dbReference type="Proteomes" id="UP000186953">
    <property type="component" value="Unassembled WGS sequence"/>
</dbReference>
<dbReference type="Gene3D" id="1.10.10.60">
    <property type="entry name" value="Homeodomain-like"/>
    <property type="match status" value="1"/>
</dbReference>
<evidence type="ECO:0000259" key="5">
    <source>
        <dbReference type="PROSITE" id="PS01124"/>
    </source>
</evidence>
<organism evidence="6 7">
    <name type="scientific">Maribacter ulvicola</name>
    <dbReference type="NCBI Taxonomy" id="228959"/>
    <lineage>
        <taxon>Bacteria</taxon>
        <taxon>Pseudomonadati</taxon>
        <taxon>Bacteroidota</taxon>
        <taxon>Flavobacteriia</taxon>
        <taxon>Flavobacteriales</taxon>
        <taxon>Flavobacteriaceae</taxon>
        <taxon>Maribacter</taxon>
    </lineage>
</organism>
<dbReference type="PROSITE" id="PS01124">
    <property type="entry name" value="HTH_ARAC_FAMILY_2"/>
    <property type="match status" value="1"/>
</dbReference>
<dbReference type="EMBL" id="FTMA01000007">
    <property type="protein sequence ID" value="SIR14298.1"/>
    <property type="molecule type" value="Genomic_DNA"/>
</dbReference>
<feature type="transmembrane region" description="Helical" evidence="4">
    <location>
        <begin position="224"/>
        <end position="247"/>
    </location>
</feature>
<keyword evidence="4" id="KW-1133">Transmembrane helix</keyword>
<evidence type="ECO:0000313" key="7">
    <source>
        <dbReference type="Proteomes" id="UP000186953"/>
    </source>
</evidence>
<evidence type="ECO:0000256" key="3">
    <source>
        <dbReference type="ARBA" id="ARBA00023163"/>
    </source>
</evidence>
<sequence>MQNFFLVVSVFGLVLAISLFTRKSVNKLPAFFLGLFYIIFSIYTLQTYIIESGLLLKYTWFYVWPLPLYNLITVPIFFYFLILIKDKFVWHWLYLLVFIPFIIGVVDVINVYAKTQEFYDTIVSNAYLKPSERLKVTYGILNINQHYAMRFLWQILALISLLPILVDFVRSLMKEKDKKLLIWVVTLYSLFMLMSILSTMFALEKLVEVSFLRSTGSVLRTVNFVFYVIIFAIGIMPIYFPSILLGYPRKDKQETKLSGPLDSNEVELKFGLDVIKISNGLEILSVKGLFYQNDFNLNNCAKALEIPPHHLSHFLNQHRGVSFAIFRNTVRIEHAKNLIASGFLDKSTIEALAAQCGFANRSSFSKIFKKITHKNITQFASEV</sequence>
<dbReference type="GO" id="GO:0003700">
    <property type="term" value="F:DNA-binding transcription factor activity"/>
    <property type="evidence" value="ECO:0007669"/>
    <property type="project" value="InterPro"/>
</dbReference>
<feature type="transmembrane region" description="Helical" evidence="4">
    <location>
        <begin position="62"/>
        <end position="84"/>
    </location>
</feature>
<feature type="transmembrane region" description="Helical" evidence="4">
    <location>
        <begin position="28"/>
        <end position="50"/>
    </location>
</feature>
<dbReference type="RefSeq" id="WP_076549752.1">
    <property type="nucleotide sequence ID" value="NZ_FTMA01000007.1"/>
</dbReference>
<evidence type="ECO:0000256" key="2">
    <source>
        <dbReference type="ARBA" id="ARBA00023125"/>
    </source>
</evidence>
<keyword evidence="3" id="KW-0804">Transcription</keyword>
<dbReference type="PANTHER" id="PTHR43280:SF29">
    <property type="entry name" value="ARAC-FAMILY TRANSCRIPTIONAL REGULATOR"/>
    <property type="match status" value="1"/>
</dbReference>
<dbReference type="PANTHER" id="PTHR43280">
    <property type="entry name" value="ARAC-FAMILY TRANSCRIPTIONAL REGULATOR"/>
    <property type="match status" value="1"/>
</dbReference>
<feature type="transmembrane region" description="Helical" evidence="4">
    <location>
        <begin position="91"/>
        <end position="113"/>
    </location>
</feature>
<feature type="transmembrane region" description="Helical" evidence="4">
    <location>
        <begin position="151"/>
        <end position="169"/>
    </location>
</feature>
<gene>
    <name evidence="6" type="ORF">SAMN05421797_1072</name>
</gene>
<dbReference type="GO" id="GO:0043565">
    <property type="term" value="F:sequence-specific DNA binding"/>
    <property type="evidence" value="ECO:0007669"/>
    <property type="project" value="InterPro"/>
</dbReference>
<proteinExistence type="predicted"/>
<dbReference type="AlphaFoldDB" id="A0A1N6YIA0"/>
<feature type="domain" description="HTH araC/xylS-type" evidence="5">
    <location>
        <begin position="291"/>
        <end position="382"/>
    </location>
</feature>
<keyword evidence="4" id="KW-0812">Transmembrane</keyword>
<feature type="transmembrane region" description="Helical" evidence="4">
    <location>
        <begin position="181"/>
        <end position="204"/>
    </location>
</feature>
<evidence type="ECO:0000256" key="4">
    <source>
        <dbReference type="SAM" id="Phobius"/>
    </source>
</evidence>
<dbReference type="STRING" id="228959.SAMN05421797_1072"/>
<dbReference type="OrthoDB" id="6283866at2"/>
<reference evidence="7" key="1">
    <citation type="submission" date="2017-01" db="EMBL/GenBank/DDBJ databases">
        <authorList>
            <person name="Varghese N."/>
            <person name="Submissions S."/>
        </authorList>
    </citation>
    <scope>NUCLEOTIDE SEQUENCE [LARGE SCALE GENOMIC DNA]</scope>
    <source>
        <strain evidence="7">DSM 15366</strain>
    </source>
</reference>
<accession>A0A1N6YIA0</accession>
<dbReference type="InterPro" id="IPR018060">
    <property type="entry name" value="HTH_AraC"/>
</dbReference>
<name>A0A1N6YIA0_9FLAO</name>
<dbReference type="SMART" id="SM00342">
    <property type="entry name" value="HTH_ARAC"/>
    <property type="match status" value="1"/>
</dbReference>
<keyword evidence="7" id="KW-1185">Reference proteome</keyword>
<dbReference type="Pfam" id="PF12833">
    <property type="entry name" value="HTH_18"/>
    <property type="match status" value="1"/>
</dbReference>
<dbReference type="SUPFAM" id="SSF46689">
    <property type="entry name" value="Homeodomain-like"/>
    <property type="match status" value="1"/>
</dbReference>
<feature type="transmembrane region" description="Helical" evidence="4">
    <location>
        <begin position="6"/>
        <end position="21"/>
    </location>
</feature>
<keyword evidence="2" id="KW-0238">DNA-binding</keyword>
<keyword evidence="1" id="KW-0805">Transcription regulation</keyword>